<name>L9UMB2_NATMM</name>
<organism evidence="1 2">
    <name type="scientific">Natrialba magadii (strain ATCC 43099 / DSM 3394 / CCM 3739 / CIP 104546 / IAM 13178 / JCM 8861 / NBRC 102185 / NCIMB 2190 / MS3)</name>
    <name type="common">Natronobacterium magadii</name>
    <dbReference type="NCBI Taxonomy" id="547559"/>
    <lineage>
        <taxon>Archaea</taxon>
        <taxon>Methanobacteriati</taxon>
        <taxon>Methanobacteriota</taxon>
        <taxon>Stenosarchaea group</taxon>
        <taxon>Halobacteria</taxon>
        <taxon>Halobacteriales</taxon>
        <taxon>Natrialbaceae</taxon>
        <taxon>Natrialba</taxon>
    </lineage>
</organism>
<dbReference type="Proteomes" id="UP000011543">
    <property type="component" value="Unassembled WGS sequence"/>
</dbReference>
<gene>
    <name evidence="1" type="ORF">C500_16799</name>
</gene>
<reference evidence="1 2" key="1">
    <citation type="journal article" date="2014" name="PLoS Genet.">
        <title>Phylogenetically driven sequencing of extremely halophilic archaea reveals strategies for static and dynamic osmo-response.</title>
        <authorList>
            <person name="Becker E.A."/>
            <person name="Seitzer P.M."/>
            <person name="Tritt A."/>
            <person name="Larsen D."/>
            <person name="Krusor M."/>
            <person name="Yao A.I."/>
            <person name="Wu D."/>
            <person name="Madern D."/>
            <person name="Eisen J.A."/>
            <person name="Darling A.E."/>
            <person name="Facciotti M.T."/>
        </authorList>
    </citation>
    <scope>NUCLEOTIDE SEQUENCE [LARGE SCALE GENOMIC DNA]</scope>
    <source>
        <strain evidence="2">ATCC 43099 / DSM 3394 / CCM 3739 / CIP 104546 / IAM 13178 / JCM 8861 / NBRC 102185 / NCIMB 2190 / MS3</strain>
    </source>
</reference>
<comment type="caution">
    <text evidence="1">The sequence shown here is derived from an EMBL/GenBank/DDBJ whole genome shotgun (WGS) entry which is preliminary data.</text>
</comment>
<protein>
    <submittedName>
        <fullName evidence="1">Uncharacterized protein</fullName>
    </submittedName>
</protein>
<evidence type="ECO:0000313" key="2">
    <source>
        <dbReference type="Proteomes" id="UP000011543"/>
    </source>
</evidence>
<accession>L9UMB2</accession>
<dbReference type="AlphaFoldDB" id="L9UMB2"/>
<proteinExistence type="predicted"/>
<sequence length="67" mass="7443">MMHVLMKTVTIQTVLTNGFTKRVMIMDIVYGELVVVFRLRSPVGSDTAVVVRSGLVSNGTVKRMLVF</sequence>
<dbReference type="EMBL" id="AOHS01000054">
    <property type="protein sequence ID" value="ELY25836.1"/>
    <property type="molecule type" value="Genomic_DNA"/>
</dbReference>
<evidence type="ECO:0000313" key="1">
    <source>
        <dbReference type="EMBL" id="ELY25836.1"/>
    </source>
</evidence>